<dbReference type="EMBL" id="KI912109">
    <property type="protein sequence ID" value="ETS86357.1"/>
    <property type="molecule type" value="Genomic_DNA"/>
</dbReference>
<name>W3XLM0_PESFW</name>
<evidence type="ECO:0000313" key="2">
    <source>
        <dbReference type="EMBL" id="ETS86357.1"/>
    </source>
</evidence>
<accession>W3XLM0</accession>
<sequence>MSLLGDTINPNPLVINWIPPAPDKWNLTTEACAAATNWTGTYITAISIFESEGNHPVPISVSVEYLYTILPSEYRQNTSNTSLAAWYYNQHNENIDDPQFYNFWNDFEWNFPVKNCSKQLCQKIGWKEDPDLAGVGMLISYYIVAILTTIYYILLLAPDLYQENESANDHHAITSLLASGSHEEKKHKKGKEDQSLRTRILRAFRKTVNKFLLADLIFTVGMLGAALWRFHSASHHQEIPYSTFNMLVSFFMSCFSVLSCLVLQAVAKAKTTDPHDRHIYRWNLALPWIVIIPMMVALFALHLRDYFKTVGDPSDESIKRIVERDSEFGEWVWLNICDPWQTRKIVEVVLYIGLALLCINAVWFFVALMYRVFRLWRQERTKRKGTSNINKGGREWVAKAYRYTRRFDGAGCGVMMWAFLVLFHIYRNSSHATAGDSDGGSQAWSFGQILALAAWAPTLVDLFNRICLHPLVDKYHDEKRQREMEYGKSKLSGGDRFATDQTV</sequence>
<organism evidence="2 3">
    <name type="scientific">Pestalotiopsis fici (strain W106-1 / CGMCC3.15140)</name>
    <dbReference type="NCBI Taxonomy" id="1229662"/>
    <lineage>
        <taxon>Eukaryota</taxon>
        <taxon>Fungi</taxon>
        <taxon>Dikarya</taxon>
        <taxon>Ascomycota</taxon>
        <taxon>Pezizomycotina</taxon>
        <taxon>Sordariomycetes</taxon>
        <taxon>Xylariomycetidae</taxon>
        <taxon>Amphisphaeriales</taxon>
        <taxon>Sporocadaceae</taxon>
        <taxon>Pestalotiopsis</taxon>
    </lineage>
</organism>
<dbReference type="eggNOG" id="ENOG502SIUH">
    <property type="taxonomic scope" value="Eukaryota"/>
</dbReference>
<feature type="transmembrane region" description="Helical" evidence="1">
    <location>
        <begin position="243"/>
        <end position="263"/>
    </location>
</feature>
<feature type="transmembrane region" description="Helical" evidence="1">
    <location>
        <begin position="348"/>
        <end position="373"/>
    </location>
</feature>
<dbReference type="KEGG" id="pfy:PFICI_00185"/>
<proteinExistence type="predicted"/>
<dbReference type="Proteomes" id="UP000030651">
    <property type="component" value="Unassembled WGS sequence"/>
</dbReference>
<dbReference type="OrthoDB" id="4582561at2759"/>
<dbReference type="GeneID" id="19265198"/>
<keyword evidence="3" id="KW-1185">Reference proteome</keyword>
<feature type="transmembrane region" description="Helical" evidence="1">
    <location>
        <begin position="132"/>
        <end position="154"/>
    </location>
</feature>
<keyword evidence="1" id="KW-0472">Membrane</keyword>
<dbReference type="RefSeq" id="XP_007826957.1">
    <property type="nucleotide sequence ID" value="XM_007828766.1"/>
</dbReference>
<keyword evidence="1" id="KW-1133">Transmembrane helix</keyword>
<dbReference type="AlphaFoldDB" id="W3XLM0"/>
<gene>
    <name evidence="2" type="ORF">PFICI_00185</name>
</gene>
<dbReference type="InParanoid" id="W3XLM0"/>
<feature type="transmembrane region" description="Helical" evidence="1">
    <location>
        <begin position="211"/>
        <end position="231"/>
    </location>
</feature>
<dbReference type="HOGENOM" id="CLU_027898_0_0_1"/>
<dbReference type="STRING" id="1229662.W3XLM0"/>
<keyword evidence="1" id="KW-0812">Transmembrane</keyword>
<reference evidence="3" key="1">
    <citation type="journal article" date="2015" name="BMC Genomics">
        <title>Genomic and transcriptomic analysis of the endophytic fungus Pestalotiopsis fici reveals its lifestyle and high potential for synthesis of natural products.</title>
        <authorList>
            <person name="Wang X."/>
            <person name="Zhang X."/>
            <person name="Liu L."/>
            <person name="Xiang M."/>
            <person name="Wang W."/>
            <person name="Sun X."/>
            <person name="Che Y."/>
            <person name="Guo L."/>
            <person name="Liu G."/>
            <person name="Guo L."/>
            <person name="Wang C."/>
            <person name="Yin W.B."/>
            <person name="Stadler M."/>
            <person name="Zhang X."/>
            <person name="Liu X."/>
        </authorList>
    </citation>
    <scope>NUCLEOTIDE SEQUENCE [LARGE SCALE GENOMIC DNA]</scope>
    <source>
        <strain evidence="3">W106-1 / CGMCC3.15140</strain>
    </source>
</reference>
<evidence type="ECO:0000313" key="3">
    <source>
        <dbReference type="Proteomes" id="UP000030651"/>
    </source>
</evidence>
<protein>
    <submittedName>
        <fullName evidence="2">Uncharacterized protein</fullName>
    </submittedName>
</protein>
<feature type="transmembrane region" description="Helical" evidence="1">
    <location>
        <begin position="284"/>
        <end position="303"/>
    </location>
</feature>
<feature type="transmembrane region" description="Helical" evidence="1">
    <location>
        <begin position="407"/>
        <end position="426"/>
    </location>
</feature>
<feature type="transmembrane region" description="Helical" evidence="1">
    <location>
        <begin position="446"/>
        <end position="464"/>
    </location>
</feature>
<evidence type="ECO:0000256" key="1">
    <source>
        <dbReference type="SAM" id="Phobius"/>
    </source>
</evidence>